<feature type="non-terminal residue" evidence="1">
    <location>
        <position position="32"/>
    </location>
</feature>
<evidence type="ECO:0000313" key="2">
    <source>
        <dbReference type="Proteomes" id="UP000236291"/>
    </source>
</evidence>
<dbReference type="Proteomes" id="UP000236291">
    <property type="component" value="Unassembled WGS sequence"/>
</dbReference>
<accession>A0A2K3JS65</accession>
<dbReference type="AlphaFoldDB" id="A0A2K3JS65"/>
<sequence length="32" mass="3700">MHIERKVRERELKHAVGVRDAFQKGKPTKGVV</sequence>
<organism evidence="1 2">
    <name type="scientific">Trifolium pratense</name>
    <name type="common">Red clover</name>
    <dbReference type="NCBI Taxonomy" id="57577"/>
    <lineage>
        <taxon>Eukaryota</taxon>
        <taxon>Viridiplantae</taxon>
        <taxon>Streptophyta</taxon>
        <taxon>Embryophyta</taxon>
        <taxon>Tracheophyta</taxon>
        <taxon>Spermatophyta</taxon>
        <taxon>Magnoliopsida</taxon>
        <taxon>eudicotyledons</taxon>
        <taxon>Gunneridae</taxon>
        <taxon>Pentapetalae</taxon>
        <taxon>rosids</taxon>
        <taxon>fabids</taxon>
        <taxon>Fabales</taxon>
        <taxon>Fabaceae</taxon>
        <taxon>Papilionoideae</taxon>
        <taxon>50 kb inversion clade</taxon>
        <taxon>NPAAA clade</taxon>
        <taxon>Hologalegina</taxon>
        <taxon>IRL clade</taxon>
        <taxon>Trifolieae</taxon>
        <taxon>Trifolium</taxon>
    </lineage>
</organism>
<protein>
    <submittedName>
        <fullName evidence="1">Uncharacterized protein</fullName>
    </submittedName>
</protein>
<gene>
    <name evidence="1" type="ORF">L195_g050106</name>
</gene>
<proteinExistence type="predicted"/>
<dbReference type="EMBL" id="ASHM01075417">
    <property type="protein sequence ID" value="PNX56874.1"/>
    <property type="molecule type" value="Genomic_DNA"/>
</dbReference>
<name>A0A2K3JS65_TRIPR</name>
<evidence type="ECO:0000313" key="1">
    <source>
        <dbReference type="EMBL" id="PNX56874.1"/>
    </source>
</evidence>
<reference evidence="1 2" key="1">
    <citation type="journal article" date="2014" name="Am. J. Bot.">
        <title>Genome assembly and annotation for red clover (Trifolium pratense; Fabaceae).</title>
        <authorList>
            <person name="Istvanek J."/>
            <person name="Jaros M."/>
            <person name="Krenek A."/>
            <person name="Repkova J."/>
        </authorList>
    </citation>
    <scope>NUCLEOTIDE SEQUENCE [LARGE SCALE GENOMIC DNA]</scope>
    <source>
        <strain evidence="2">cv. Tatra</strain>
        <tissue evidence="1">Young leaves</tissue>
    </source>
</reference>
<comment type="caution">
    <text evidence="1">The sequence shown here is derived from an EMBL/GenBank/DDBJ whole genome shotgun (WGS) entry which is preliminary data.</text>
</comment>
<reference evidence="1 2" key="2">
    <citation type="journal article" date="2017" name="Front. Plant Sci.">
        <title>Gene Classification and Mining of Molecular Markers Useful in Red Clover (Trifolium pratense) Breeding.</title>
        <authorList>
            <person name="Istvanek J."/>
            <person name="Dluhosova J."/>
            <person name="Dluhos P."/>
            <person name="Patkova L."/>
            <person name="Nedelnik J."/>
            <person name="Repkova J."/>
        </authorList>
    </citation>
    <scope>NUCLEOTIDE SEQUENCE [LARGE SCALE GENOMIC DNA]</scope>
    <source>
        <strain evidence="2">cv. Tatra</strain>
        <tissue evidence="1">Young leaves</tissue>
    </source>
</reference>